<evidence type="ECO:0000313" key="2">
    <source>
        <dbReference type="EMBL" id="SPT53189.1"/>
    </source>
</evidence>
<organism evidence="2 3">
    <name type="scientific">Actinomyces bovis</name>
    <dbReference type="NCBI Taxonomy" id="1658"/>
    <lineage>
        <taxon>Bacteria</taxon>
        <taxon>Bacillati</taxon>
        <taxon>Actinomycetota</taxon>
        <taxon>Actinomycetes</taxon>
        <taxon>Actinomycetales</taxon>
        <taxon>Actinomycetaceae</taxon>
        <taxon>Actinomyces</taxon>
    </lineage>
</organism>
<evidence type="ECO:0000313" key="3">
    <source>
        <dbReference type="Proteomes" id="UP000250006"/>
    </source>
</evidence>
<comment type="caution">
    <text evidence="2">The sequence shown here is derived from an EMBL/GenBank/DDBJ whole genome shotgun (WGS) entry which is preliminary data.</text>
</comment>
<dbReference type="InterPro" id="IPR016181">
    <property type="entry name" value="Acyl_CoA_acyltransferase"/>
</dbReference>
<dbReference type="Proteomes" id="UP000250006">
    <property type="component" value="Unassembled WGS sequence"/>
</dbReference>
<dbReference type="EMBL" id="UAPQ01000006">
    <property type="protein sequence ID" value="SPT53189.1"/>
    <property type="molecule type" value="Genomic_DNA"/>
</dbReference>
<name>A0ABY1VM53_9ACTO</name>
<dbReference type="RefSeq" id="WP_111836158.1">
    <property type="nucleotide sequence ID" value="NZ_UAPQ01000006.1"/>
</dbReference>
<protein>
    <recommendedName>
        <fullName evidence="1">N-acetyltransferase domain-containing protein</fullName>
    </recommendedName>
</protein>
<dbReference type="InterPro" id="IPR000182">
    <property type="entry name" value="GNAT_dom"/>
</dbReference>
<dbReference type="Gene3D" id="3.40.630.30">
    <property type="match status" value="1"/>
</dbReference>
<evidence type="ECO:0000259" key="1">
    <source>
        <dbReference type="PROSITE" id="PS51186"/>
    </source>
</evidence>
<sequence length="176" mass="20078">MSIATGLPEVILRVAAEDELDEFKRRLQRSFLTAAVAELGWDESEPIPSDEDIEDSFRAPRAQVLQVMHEGVSVGGMVLSFDEGGERGSLDLFFLDEPSQGKGIGQAAWCAVERRYPSVRLWETVTLYFEKRNIHFYVNKCGFHIVEFFHPGHPEPHKSREAGEEPDYMFRFEKAL</sequence>
<dbReference type="PROSITE" id="PS51186">
    <property type="entry name" value="GNAT"/>
    <property type="match status" value="1"/>
</dbReference>
<keyword evidence="3" id="KW-1185">Reference proteome</keyword>
<dbReference type="Pfam" id="PF00583">
    <property type="entry name" value="Acetyltransf_1"/>
    <property type="match status" value="1"/>
</dbReference>
<feature type="domain" description="N-acetyltransferase" evidence="1">
    <location>
        <begin position="10"/>
        <end position="176"/>
    </location>
</feature>
<accession>A0ABY1VM53</accession>
<proteinExistence type="predicted"/>
<dbReference type="SUPFAM" id="SSF55729">
    <property type="entry name" value="Acyl-CoA N-acyltransferases (Nat)"/>
    <property type="match status" value="1"/>
</dbReference>
<gene>
    <name evidence="2" type="ORF">NCTC11535_00849</name>
</gene>
<reference evidence="2 3" key="1">
    <citation type="submission" date="2018-06" db="EMBL/GenBank/DDBJ databases">
        <authorList>
            <consortium name="Pathogen Informatics"/>
            <person name="Doyle S."/>
        </authorList>
    </citation>
    <scope>NUCLEOTIDE SEQUENCE [LARGE SCALE GENOMIC DNA]</scope>
    <source>
        <strain evidence="2 3">NCTC11535</strain>
    </source>
</reference>